<dbReference type="PRINTS" id="PR00080">
    <property type="entry name" value="SDRFAMILY"/>
</dbReference>
<dbReference type="GO" id="GO:0016020">
    <property type="term" value="C:membrane"/>
    <property type="evidence" value="ECO:0007669"/>
    <property type="project" value="UniProtKB-SubCell"/>
</dbReference>
<feature type="transmembrane region" description="Helical" evidence="7">
    <location>
        <begin position="302"/>
        <end position="322"/>
    </location>
</feature>
<dbReference type="GO" id="GO:0022857">
    <property type="term" value="F:transmembrane transporter activity"/>
    <property type="evidence" value="ECO:0007669"/>
    <property type="project" value="InterPro"/>
</dbReference>
<evidence type="ECO:0000256" key="2">
    <source>
        <dbReference type="ARBA" id="ARBA00022448"/>
    </source>
</evidence>
<feature type="transmembrane region" description="Helical" evidence="7">
    <location>
        <begin position="112"/>
        <end position="134"/>
    </location>
</feature>
<dbReference type="RefSeq" id="XP_016638770.1">
    <property type="nucleotide sequence ID" value="XM_016783929.1"/>
</dbReference>
<dbReference type="SUPFAM" id="SSF103473">
    <property type="entry name" value="MFS general substrate transporter"/>
    <property type="match status" value="1"/>
</dbReference>
<keyword evidence="4" id="KW-0521">NADP</keyword>
<keyword evidence="3 7" id="KW-0812">Transmembrane</keyword>
<dbReference type="InterPro" id="IPR002347">
    <property type="entry name" value="SDR_fam"/>
</dbReference>
<evidence type="ECO:0000313" key="8">
    <source>
        <dbReference type="EMBL" id="KEZ38971.1"/>
    </source>
</evidence>
<keyword evidence="9" id="KW-1185">Reference proteome</keyword>
<dbReference type="InterPro" id="IPR036259">
    <property type="entry name" value="MFS_trans_sf"/>
</dbReference>
<evidence type="ECO:0008006" key="10">
    <source>
        <dbReference type="Google" id="ProtNLM"/>
    </source>
</evidence>
<accession>A0A084FV59</accession>
<dbReference type="EMBL" id="JOWA01000165">
    <property type="protein sequence ID" value="KEZ38971.1"/>
    <property type="molecule type" value="Genomic_DNA"/>
</dbReference>
<keyword evidence="6 7" id="KW-0472">Membrane</keyword>
<proteinExistence type="predicted"/>
<dbReference type="OrthoDB" id="37659at2759"/>
<name>A0A084FV59_PSEDA</name>
<dbReference type="Pfam" id="PF00106">
    <property type="entry name" value="adh_short"/>
    <property type="match status" value="1"/>
</dbReference>
<feature type="transmembrane region" description="Helical" evidence="7">
    <location>
        <begin position="146"/>
        <end position="169"/>
    </location>
</feature>
<evidence type="ECO:0000256" key="6">
    <source>
        <dbReference type="ARBA" id="ARBA00023136"/>
    </source>
</evidence>
<feature type="transmembrane region" description="Helical" evidence="7">
    <location>
        <begin position="254"/>
        <end position="274"/>
    </location>
</feature>
<sequence>MATQEPKKTSIPEDIQIETTGDLEAVDVSGEKVENGGRDWTDKEEKVLVRRIDWRLLPMLCIVLGLSLIDRTNISSAYVIGMGDDLQMKKMMPGAVFILSSWYTKFEMARKITIYIMVAMIGNAFGGILAYAFSRISVGDGIFSRGWRWIYIIEGILTVVGGAAAFFLLGDFPEKSKWLTTRQRHIASKRLKLDGDHGEYRHVTGSEAWHYILDWKLLVYSLLYMMSNSSIYSVAFFSPIIISDGMGFDYSTTLLLTSPPWAFCIIMSIAGAYLSDKYRLRWPPATLTYATNNTPNLNKRGVTTAVIISAGAIGGVLGGTIFRSQDAPMYLPGMWATIAMQMANICLITFMTFYFKHMNKLADEGRVSTLEGPDQWGDLLPDLYWNQTTVAIMAARTPALPVLDLFRLDGKNAVITGANSGIGSCMAIALAEAGANIIIIQIPNDPETITKDALAKLPVETSVYDCDLTEVDSIRKTVAEIAERDSRTIDILVNCAGVSGHRPALEVDDEFRERIFKVDMTATYVMTQEVGRRMIARGKGGKILNVSSLAALRAFKNISAYAGAKGAVNQFTSAFANEWAQHNIQVNCLCPRYV</sequence>
<dbReference type="Pfam" id="PF07690">
    <property type="entry name" value="MFS_1"/>
    <property type="match status" value="1"/>
</dbReference>
<dbReference type="GeneID" id="27719508"/>
<dbReference type="HOGENOM" id="CLU_459381_0_0_1"/>
<dbReference type="Gene3D" id="3.40.50.720">
    <property type="entry name" value="NAD(P)-binding Rossmann-like Domain"/>
    <property type="match status" value="1"/>
</dbReference>
<dbReference type="AlphaFoldDB" id="A0A084FV59"/>
<protein>
    <recommendedName>
        <fullName evidence="10">Major facilitator superfamily (MFS) profile domain-containing protein</fullName>
    </recommendedName>
</protein>
<dbReference type="VEuPathDB" id="FungiDB:SAPIO_CDS10323"/>
<evidence type="ECO:0000256" key="4">
    <source>
        <dbReference type="ARBA" id="ARBA00022857"/>
    </source>
</evidence>
<dbReference type="Gene3D" id="1.20.1250.20">
    <property type="entry name" value="MFS general substrate transporter like domains"/>
    <property type="match status" value="2"/>
</dbReference>
<gene>
    <name evidence="8" type="ORF">SAPIO_CDS10323</name>
</gene>
<dbReference type="SUPFAM" id="SSF51735">
    <property type="entry name" value="NAD(P)-binding Rossmann-fold domains"/>
    <property type="match status" value="1"/>
</dbReference>
<evidence type="ECO:0000256" key="1">
    <source>
        <dbReference type="ARBA" id="ARBA00004141"/>
    </source>
</evidence>
<dbReference type="PANTHER" id="PTHR43791">
    <property type="entry name" value="PERMEASE-RELATED"/>
    <property type="match status" value="1"/>
</dbReference>
<keyword evidence="5 7" id="KW-1133">Transmembrane helix</keyword>
<dbReference type="Proteomes" id="UP000028545">
    <property type="component" value="Unassembled WGS sequence"/>
</dbReference>
<keyword evidence="2" id="KW-0813">Transport</keyword>
<reference evidence="8 9" key="1">
    <citation type="journal article" date="2014" name="Genome Announc.">
        <title>Draft genome sequence of the pathogenic fungus Scedosporium apiospermum.</title>
        <authorList>
            <person name="Vandeputte P."/>
            <person name="Ghamrawi S."/>
            <person name="Rechenmann M."/>
            <person name="Iltis A."/>
            <person name="Giraud S."/>
            <person name="Fleury M."/>
            <person name="Thornton C."/>
            <person name="Delhaes L."/>
            <person name="Meyer W."/>
            <person name="Papon N."/>
            <person name="Bouchara J.P."/>
        </authorList>
    </citation>
    <scope>NUCLEOTIDE SEQUENCE [LARGE SCALE GENOMIC DNA]</scope>
    <source>
        <strain evidence="8 9">IHEM 14462</strain>
    </source>
</reference>
<evidence type="ECO:0000313" key="9">
    <source>
        <dbReference type="Proteomes" id="UP000028545"/>
    </source>
</evidence>
<dbReference type="InterPro" id="IPR011701">
    <property type="entry name" value="MFS"/>
</dbReference>
<comment type="subcellular location">
    <subcellularLocation>
        <location evidence="1">Membrane</location>
        <topology evidence="1">Multi-pass membrane protein</topology>
    </subcellularLocation>
</comment>
<feature type="transmembrane region" description="Helical" evidence="7">
    <location>
        <begin position="334"/>
        <end position="355"/>
    </location>
</feature>
<dbReference type="PROSITE" id="PS00061">
    <property type="entry name" value="ADH_SHORT"/>
    <property type="match status" value="1"/>
</dbReference>
<feature type="transmembrane region" description="Helical" evidence="7">
    <location>
        <begin position="217"/>
        <end position="242"/>
    </location>
</feature>
<dbReference type="KEGG" id="sapo:SAPIO_CDS10323"/>
<organism evidence="8 9">
    <name type="scientific">Pseudallescheria apiosperma</name>
    <name type="common">Scedosporium apiospermum</name>
    <dbReference type="NCBI Taxonomy" id="563466"/>
    <lineage>
        <taxon>Eukaryota</taxon>
        <taxon>Fungi</taxon>
        <taxon>Dikarya</taxon>
        <taxon>Ascomycota</taxon>
        <taxon>Pezizomycotina</taxon>
        <taxon>Sordariomycetes</taxon>
        <taxon>Hypocreomycetidae</taxon>
        <taxon>Microascales</taxon>
        <taxon>Microascaceae</taxon>
        <taxon>Scedosporium</taxon>
    </lineage>
</organism>
<dbReference type="InterPro" id="IPR036291">
    <property type="entry name" value="NAD(P)-bd_dom_sf"/>
</dbReference>
<dbReference type="InterPro" id="IPR020904">
    <property type="entry name" value="Sc_DH/Rdtase_CS"/>
</dbReference>
<dbReference type="PRINTS" id="PR00081">
    <property type="entry name" value="GDHRDH"/>
</dbReference>
<comment type="caution">
    <text evidence="8">The sequence shown here is derived from an EMBL/GenBank/DDBJ whole genome shotgun (WGS) entry which is preliminary data.</text>
</comment>
<dbReference type="OMA" id="MQMANIC"/>
<dbReference type="PANTHER" id="PTHR43791:SF3">
    <property type="entry name" value="MAJOR FACILITATOR SUPERFAMILY (MFS) PROFILE DOMAIN-CONTAINING PROTEIN"/>
    <property type="match status" value="1"/>
</dbReference>
<evidence type="ECO:0000256" key="7">
    <source>
        <dbReference type="SAM" id="Phobius"/>
    </source>
</evidence>
<evidence type="ECO:0000256" key="3">
    <source>
        <dbReference type="ARBA" id="ARBA00022692"/>
    </source>
</evidence>
<evidence type="ECO:0000256" key="5">
    <source>
        <dbReference type="ARBA" id="ARBA00022989"/>
    </source>
</evidence>